<evidence type="ECO:0000313" key="3">
    <source>
        <dbReference type="Proteomes" id="UP000577697"/>
    </source>
</evidence>
<proteinExistence type="predicted"/>
<protein>
    <submittedName>
        <fullName evidence="2">DNA-binding transcriptional ArsR family regulator</fullName>
    </submittedName>
</protein>
<dbReference type="PROSITE" id="PS50987">
    <property type="entry name" value="HTH_ARSR_2"/>
    <property type="match status" value="1"/>
</dbReference>
<evidence type="ECO:0000259" key="1">
    <source>
        <dbReference type="PROSITE" id="PS50987"/>
    </source>
</evidence>
<dbReference type="Proteomes" id="UP000577697">
    <property type="component" value="Unassembled WGS sequence"/>
</dbReference>
<dbReference type="PANTHER" id="PTHR38600">
    <property type="entry name" value="TRANSCRIPTIONAL REGULATORY PROTEIN"/>
    <property type="match status" value="1"/>
</dbReference>
<evidence type="ECO:0000313" key="2">
    <source>
        <dbReference type="EMBL" id="MBB3705708.1"/>
    </source>
</evidence>
<dbReference type="PANTHER" id="PTHR38600:SF1">
    <property type="entry name" value="TRANSCRIPTIONAL REGULATORY PROTEIN"/>
    <property type="match status" value="1"/>
</dbReference>
<keyword evidence="2" id="KW-0238">DNA-binding</keyword>
<keyword evidence="3" id="KW-1185">Reference proteome</keyword>
<dbReference type="Gene3D" id="3.30.530.20">
    <property type="match status" value="1"/>
</dbReference>
<organism evidence="2 3">
    <name type="scientific">Aminobacter aminovorans</name>
    <name type="common">Chelatobacter heintzii</name>
    <dbReference type="NCBI Taxonomy" id="83263"/>
    <lineage>
        <taxon>Bacteria</taxon>
        <taxon>Pseudomonadati</taxon>
        <taxon>Pseudomonadota</taxon>
        <taxon>Alphaproteobacteria</taxon>
        <taxon>Hyphomicrobiales</taxon>
        <taxon>Phyllobacteriaceae</taxon>
        <taxon>Aminobacter</taxon>
    </lineage>
</organism>
<dbReference type="RefSeq" id="WP_067964878.1">
    <property type="nucleotide sequence ID" value="NZ_CP015005.1"/>
</dbReference>
<dbReference type="GO" id="GO:0003677">
    <property type="term" value="F:DNA binding"/>
    <property type="evidence" value="ECO:0007669"/>
    <property type="project" value="UniProtKB-KW"/>
</dbReference>
<dbReference type="InterPro" id="IPR036388">
    <property type="entry name" value="WH-like_DNA-bd_sf"/>
</dbReference>
<dbReference type="InterPro" id="IPR001845">
    <property type="entry name" value="HTH_ArsR_DNA-bd_dom"/>
</dbReference>
<accession>A0ABR6H5B2</accession>
<gene>
    <name evidence="2" type="ORF">FHS67_002023</name>
</gene>
<reference evidence="2 3" key="1">
    <citation type="submission" date="2020-08" db="EMBL/GenBank/DDBJ databases">
        <title>Genomic Encyclopedia of Type Strains, Phase IV (KMG-IV): sequencing the most valuable type-strain genomes for metagenomic binning, comparative biology and taxonomic classification.</title>
        <authorList>
            <person name="Goeker M."/>
        </authorList>
    </citation>
    <scope>NUCLEOTIDE SEQUENCE [LARGE SCALE GENOMIC DNA]</scope>
    <source>
        <strain evidence="2 3">DSM 10368</strain>
    </source>
</reference>
<dbReference type="CDD" id="cd00090">
    <property type="entry name" value="HTH_ARSR"/>
    <property type="match status" value="1"/>
</dbReference>
<dbReference type="InterPro" id="IPR011991">
    <property type="entry name" value="ArsR-like_HTH"/>
</dbReference>
<dbReference type="InterPro" id="IPR036390">
    <property type="entry name" value="WH_DNA-bd_sf"/>
</dbReference>
<dbReference type="Gene3D" id="1.10.10.10">
    <property type="entry name" value="Winged helix-like DNA-binding domain superfamily/Winged helix DNA-binding domain"/>
    <property type="match status" value="1"/>
</dbReference>
<name>A0ABR6H5B2_AMIAI</name>
<dbReference type="Pfam" id="PF12840">
    <property type="entry name" value="HTH_20"/>
    <property type="match status" value="1"/>
</dbReference>
<comment type="caution">
    <text evidence="2">The sequence shown here is derived from an EMBL/GenBank/DDBJ whole genome shotgun (WGS) entry which is preliminary data.</text>
</comment>
<dbReference type="SUPFAM" id="SSF55961">
    <property type="entry name" value="Bet v1-like"/>
    <property type="match status" value="1"/>
</dbReference>
<dbReference type="SMART" id="SM00418">
    <property type="entry name" value="HTH_ARSR"/>
    <property type="match status" value="1"/>
</dbReference>
<dbReference type="EMBL" id="JACICB010000006">
    <property type="protein sequence ID" value="MBB3705708.1"/>
    <property type="molecule type" value="Genomic_DNA"/>
</dbReference>
<sequence>MGRQVIPETEPIWRALADPSRRALLDLMSDGPMTTQQLCAYFPTSRYAIMGHLTVLAEVGLVLVERRGRERLNHLNPVPLQLAYDRWLKPLSASAAAMLTGLRAAAESAGGIMDLGIDIRAEHVVRRDATATWDALMRLAAWWPRCWPESENLVFEAHVGGRLGTLEAPDTSFDVQGGGTLWGVVEEFYPARTLTVRGAMGLCGPVSGYWRMDLVPEDDATRVTLQHQVAGLVSDEDRDCFATGWIRTLRALASAAEAKR</sequence>
<feature type="domain" description="HTH arsR-type" evidence="1">
    <location>
        <begin position="1"/>
        <end position="95"/>
    </location>
</feature>
<dbReference type="InterPro" id="IPR023393">
    <property type="entry name" value="START-like_dom_sf"/>
</dbReference>
<dbReference type="SUPFAM" id="SSF46785">
    <property type="entry name" value="Winged helix' DNA-binding domain"/>
    <property type="match status" value="1"/>
</dbReference>